<name>A0ABW8FFU2_9ACTN</name>
<dbReference type="InterPro" id="IPR000182">
    <property type="entry name" value="GNAT_dom"/>
</dbReference>
<dbReference type="RefSeq" id="WP_359634743.1">
    <property type="nucleotide sequence ID" value="NZ_JBEYEN010000007.1"/>
</dbReference>
<evidence type="ECO:0000259" key="1">
    <source>
        <dbReference type="PROSITE" id="PS51186"/>
    </source>
</evidence>
<comment type="caution">
    <text evidence="2">The sequence shown here is derived from an EMBL/GenBank/DDBJ whole genome shotgun (WGS) entry which is preliminary data.</text>
</comment>
<keyword evidence="2" id="KW-0012">Acyltransferase</keyword>
<dbReference type="PANTHER" id="PTHR43792">
    <property type="entry name" value="GNAT FAMILY, PUTATIVE (AFU_ORTHOLOGUE AFUA_3G00765)-RELATED-RELATED"/>
    <property type="match status" value="1"/>
</dbReference>
<dbReference type="Gene3D" id="3.40.630.30">
    <property type="match status" value="1"/>
</dbReference>
<evidence type="ECO:0000313" key="2">
    <source>
        <dbReference type="EMBL" id="MFJ4080919.1"/>
    </source>
</evidence>
<dbReference type="InterPro" id="IPR051531">
    <property type="entry name" value="N-acetyltransferase"/>
</dbReference>
<keyword evidence="3" id="KW-1185">Reference proteome</keyword>
<evidence type="ECO:0000313" key="3">
    <source>
        <dbReference type="Proteomes" id="UP001617511"/>
    </source>
</evidence>
<sequence length="180" mass="20910">MQIETSRLRLRRFLPRDVPEFAAYRSDREVARYQNWDFPLPLPAARRLVDEYSRRDPARPGWFPYAIELKQDEHLIGDIAVNRHPGGAQAELGFSIARARQSQGYASEAVRGVLATLFGQGLRTAVAECDARNTRSARLLEHLGFTYTRQHAFFDRQRQKHMEISQFILPAERWATLERQ</sequence>
<reference evidence="2 3" key="1">
    <citation type="submission" date="2024-10" db="EMBL/GenBank/DDBJ databases">
        <title>The Natural Products Discovery Center: Release of the First 8490 Sequenced Strains for Exploring Actinobacteria Biosynthetic Diversity.</title>
        <authorList>
            <person name="Kalkreuter E."/>
            <person name="Kautsar S.A."/>
            <person name="Yang D."/>
            <person name="Bader C.D."/>
            <person name="Teijaro C.N."/>
            <person name="Fluegel L."/>
            <person name="Davis C.M."/>
            <person name="Simpson J.R."/>
            <person name="Lauterbach L."/>
            <person name="Steele A.D."/>
            <person name="Gui C."/>
            <person name="Meng S."/>
            <person name="Li G."/>
            <person name="Viehrig K."/>
            <person name="Ye F."/>
            <person name="Su P."/>
            <person name="Kiefer A.F."/>
            <person name="Nichols A."/>
            <person name="Cepeda A.J."/>
            <person name="Yan W."/>
            <person name="Fan B."/>
            <person name="Jiang Y."/>
            <person name="Adhikari A."/>
            <person name="Zheng C.-J."/>
            <person name="Schuster L."/>
            <person name="Cowan T.M."/>
            <person name="Smanski M.J."/>
            <person name="Chevrette M.G."/>
            <person name="De Carvalho L.P.S."/>
            <person name="Shen B."/>
        </authorList>
    </citation>
    <scope>NUCLEOTIDE SEQUENCE [LARGE SCALE GENOMIC DNA]</scope>
    <source>
        <strain evidence="2 3">NPDC089932</strain>
    </source>
</reference>
<dbReference type="EC" id="2.3.-.-" evidence="2"/>
<keyword evidence="2" id="KW-0808">Transferase</keyword>
<dbReference type="EMBL" id="JBIVGG010000007">
    <property type="protein sequence ID" value="MFJ4080919.1"/>
    <property type="molecule type" value="Genomic_DNA"/>
</dbReference>
<dbReference type="InterPro" id="IPR016181">
    <property type="entry name" value="Acyl_CoA_acyltransferase"/>
</dbReference>
<organism evidence="2 3">
    <name type="scientific">Streptomyces iakyrus</name>
    <dbReference type="NCBI Taxonomy" id="68219"/>
    <lineage>
        <taxon>Bacteria</taxon>
        <taxon>Bacillati</taxon>
        <taxon>Actinomycetota</taxon>
        <taxon>Actinomycetes</taxon>
        <taxon>Kitasatosporales</taxon>
        <taxon>Streptomycetaceae</taxon>
        <taxon>Streptomyces</taxon>
    </lineage>
</organism>
<dbReference type="Pfam" id="PF13302">
    <property type="entry name" value="Acetyltransf_3"/>
    <property type="match status" value="1"/>
</dbReference>
<dbReference type="Proteomes" id="UP001617511">
    <property type="component" value="Unassembled WGS sequence"/>
</dbReference>
<dbReference type="PANTHER" id="PTHR43792:SF1">
    <property type="entry name" value="N-ACETYLTRANSFERASE DOMAIN-CONTAINING PROTEIN"/>
    <property type="match status" value="1"/>
</dbReference>
<accession>A0ABW8FFU2</accession>
<dbReference type="PROSITE" id="PS51186">
    <property type="entry name" value="GNAT"/>
    <property type="match status" value="1"/>
</dbReference>
<gene>
    <name evidence="2" type="ORF">ACIP2Z_18365</name>
</gene>
<dbReference type="SUPFAM" id="SSF55729">
    <property type="entry name" value="Acyl-CoA N-acyltransferases (Nat)"/>
    <property type="match status" value="1"/>
</dbReference>
<dbReference type="GO" id="GO:0016746">
    <property type="term" value="F:acyltransferase activity"/>
    <property type="evidence" value="ECO:0007669"/>
    <property type="project" value="UniProtKB-KW"/>
</dbReference>
<proteinExistence type="predicted"/>
<protein>
    <submittedName>
        <fullName evidence="2">GNAT family N-acetyltransferase</fullName>
        <ecNumber evidence="2">2.3.-.-</ecNumber>
    </submittedName>
</protein>
<feature type="domain" description="N-acetyltransferase" evidence="1">
    <location>
        <begin position="8"/>
        <end position="169"/>
    </location>
</feature>